<sequence length="87" mass="10219">MANHGGIWLAVRYITQPGLVLRFCVYLKINVEKFRQVVKTIKVDLLMFVYTCNDLYEDETHLTCIANNELKQSVMTHFTTRRQQPRG</sequence>
<evidence type="ECO:0000313" key="1">
    <source>
        <dbReference type="EMBL" id="CAG7864881.1"/>
    </source>
</evidence>
<gene>
    <name evidence="2" type="ORF">BRAA09T39640Z</name>
    <name evidence="1" type="ORF">BRAPAZ1V2_A09P53480.2</name>
</gene>
<dbReference type="Proteomes" id="UP000694005">
    <property type="component" value="Chromosome A09"/>
</dbReference>
<dbReference type="Gramene" id="A09p53480.2_BraZ1">
    <property type="protein sequence ID" value="A09p53480.2_BraZ1.CDS"/>
    <property type="gene ID" value="A09g53480.2_BraZ1"/>
</dbReference>
<protein>
    <submittedName>
        <fullName evidence="1">Uncharacterized protein</fullName>
    </submittedName>
</protein>
<organism evidence="2">
    <name type="scientific">Brassica campestris</name>
    <name type="common">Field mustard</name>
    <dbReference type="NCBI Taxonomy" id="3711"/>
    <lineage>
        <taxon>Eukaryota</taxon>
        <taxon>Viridiplantae</taxon>
        <taxon>Streptophyta</taxon>
        <taxon>Embryophyta</taxon>
        <taxon>Tracheophyta</taxon>
        <taxon>Spermatophyta</taxon>
        <taxon>Magnoliopsida</taxon>
        <taxon>eudicotyledons</taxon>
        <taxon>Gunneridae</taxon>
        <taxon>Pentapetalae</taxon>
        <taxon>rosids</taxon>
        <taxon>malvids</taxon>
        <taxon>Brassicales</taxon>
        <taxon>Brassicaceae</taxon>
        <taxon>Brassiceae</taxon>
        <taxon>Brassica</taxon>
    </lineage>
</organism>
<reference evidence="2" key="1">
    <citation type="submission" date="2018-11" db="EMBL/GenBank/DDBJ databases">
        <authorList>
            <consortium name="Genoscope - CEA"/>
            <person name="William W."/>
        </authorList>
    </citation>
    <scope>NUCLEOTIDE SEQUENCE</scope>
</reference>
<evidence type="ECO:0000313" key="2">
    <source>
        <dbReference type="EMBL" id="VDC62029.1"/>
    </source>
</evidence>
<proteinExistence type="predicted"/>
<accession>A0A3P5Y3V3</accession>
<dbReference type="EMBL" id="LS974625">
    <property type="protein sequence ID" value="CAG7864881.1"/>
    <property type="molecule type" value="Genomic_DNA"/>
</dbReference>
<name>A0A3P5Y3V3_BRACM</name>
<dbReference type="AlphaFoldDB" id="A0A3P5Y3V3"/>
<dbReference type="EMBL" id="LR031568">
    <property type="protein sequence ID" value="VDC62029.1"/>
    <property type="molecule type" value="Genomic_DNA"/>
</dbReference>